<evidence type="ECO:0000313" key="15">
    <source>
        <dbReference type="EMBL" id="KAL0581090.1"/>
    </source>
</evidence>
<name>A0ABR3G0E4_9AGAR</name>
<evidence type="ECO:0000313" key="16">
    <source>
        <dbReference type="Proteomes" id="UP001465976"/>
    </source>
</evidence>
<feature type="region of interest" description="Disordered" evidence="13">
    <location>
        <begin position="1"/>
        <end position="29"/>
    </location>
</feature>
<protein>
    <recommendedName>
        <fullName evidence="5">2,5-diamino-6-ribosylamino-4(3H)-pyrimidinone 5'-phosphate reductase</fullName>
        <ecNumber evidence="4">1.1.1.302</ecNumber>
    </recommendedName>
    <alternativeName>
        <fullName evidence="10">2,5-diamino-6-(5-phospho-D-ribosylamino)pyrimidin-4(3H)-one reductase</fullName>
    </alternativeName>
    <alternativeName>
        <fullName evidence="9">2,5-diamino-6-ribitylamino-4(3H)-pyrimidinone 5'-phosphate synthase</fullName>
    </alternativeName>
</protein>
<evidence type="ECO:0000256" key="9">
    <source>
        <dbReference type="ARBA" id="ARBA00030073"/>
    </source>
</evidence>
<evidence type="ECO:0000256" key="7">
    <source>
        <dbReference type="ARBA" id="ARBA00022857"/>
    </source>
</evidence>
<evidence type="ECO:0000256" key="5">
    <source>
        <dbReference type="ARBA" id="ARBA00015035"/>
    </source>
</evidence>
<evidence type="ECO:0000256" key="8">
    <source>
        <dbReference type="ARBA" id="ARBA00023002"/>
    </source>
</evidence>
<comment type="similarity">
    <text evidence="3">Belongs to the HTP reductase family.</text>
</comment>
<dbReference type="InterPro" id="IPR002734">
    <property type="entry name" value="RibDG_C"/>
</dbReference>
<evidence type="ECO:0000256" key="1">
    <source>
        <dbReference type="ARBA" id="ARBA00003555"/>
    </source>
</evidence>
<keyword evidence="8 15" id="KW-0560">Oxidoreductase</keyword>
<evidence type="ECO:0000256" key="6">
    <source>
        <dbReference type="ARBA" id="ARBA00022619"/>
    </source>
</evidence>
<evidence type="ECO:0000256" key="11">
    <source>
        <dbReference type="ARBA" id="ARBA00047550"/>
    </source>
</evidence>
<comment type="catalytic activity">
    <reaction evidence="11">
        <text>2,5-diamino-6-(1-D-ribitylamino)pyrimidin-4(3H)-one 5'-phosphate + NAD(+) = 2,5-diamino-6-(1-D-ribosylamino)pyrimidin-4(3H)-one 5'-phosphate + NADH + H(+)</text>
        <dbReference type="Rhea" id="RHEA:27274"/>
        <dbReference type="ChEBI" id="CHEBI:15378"/>
        <dbReference type="ChEBI" id="CHEBI:57540"/>
        <dbReference type="ChEBI" id="CHEBI:57945"/>
        <dbReference type="ChEBI" id="CHEBI:58890"/>
        <dbReference type="ChEBI" id="CHEBI:59545"/>
        <dbReference type="EC" id="1.1.1.302"/>
    </reaction>
</comment>
<dbReference type="PANTHER" id="PTHR38011:SF7">
    <property type="entry name" value="2,5-DIAMINO-6-RIBOSYLAMINO-4(3H)-PYRIMIDINONE 5'-PHOSPHATE REDUCTASE"/>
    <property type="match status" value="1"/>
</dbReference>
<comment type="caution">
    <text evidence="15">The sequence shown here is derived from an EMBL/GenBank/DDBJ whole genome shotgun (WGS) entry which is preliminary data.</text>
</comment>
<dbReference type="EMBL" id="JBAHYK010000017">
    <property type="protein sequence ID" value="KAL0581090.1"/>
    <property type="molecule type" value="Genomic_DNA"/>
</dbReference>
<feature type="compositionally biased region" description="Pro residues" evidence="13">
    <location>
        <begin position="1"/>
        <end position="11"/>
    </location>
</feature>
<dbReference type="InterPro" id="IPR050765">
    <property type="entry name" value="Riboflavin_Biosynth_HTPR"/>
</dbReference>
<evidence type="ECO:0000256" key="4">
    <source>
        <dbReference type="ARBA" id="ARBA00012851"/>
    </source>
</evidence>
<comment type="function">
    <text evidence="1">Catalyzes an early step in riboflavin biosynthesis, the NADPH-dependent reduction of the ribose side chain of 2,5-diamino-6-ribosylamino-4(3H)-pyrimidinone 5'-phosphate, yielding 2,5-diamino-6-ribitylamino-4(3H)-pyrimidinone 5'-phosphate.</text>
</comment>
<keyword evidence="6" id="KW-0686">Riboflavin biosynthesis</keyword>
<evidence type="ECO:0000259" key="14">
    <source>
        <dbReference type="Pfam" id="PF01872"/>
    </source>
</evidence>
<dbReference type="Pfam" id="PF01872">
    <property type="entry name" value="RibD_C"/>
    <property type="match status" value="1"/>
</dbReference>
<comment type="pathway">
    <text evidence="2">Cofactor biosynthesis; riboflavin biosynthesis.</text>
</comment>
<accession>A0ABR3G0E4</accession>
<gene>
    <name evidence="15" type="primary">RIB7</name>
    <name evidence="15" type="ORF">V5O48_000984</name>
</gene>
<dbReference type="PANTHER" id="PTHR38011">
    <property type="entry name" value="DIHYDROFOLATE REDUCTASE FAMILY PROTEIN (AFU_ORTHOLOGUE AFUA_8G06820)"/>
    <property type="match status" value="1"/>
</dbReference>
<reference evidence="15 16" key="1">
    <citation type="submission" date="2024-02" db="EMBL/GenBank/DDBJ databases">
        <title>A draft genome for the cacao thread blight pathogen Marasmius crinis-equi.</title>
        <authorList>
            <person name="Cohen S.P."/>
            <person name="Baruah I.K."/>
            <person name="Amoako-Attah I."/>
            <person name="Bukari Y."/>
            <person name="Meinhardt L.W."/>
            <person name="Bailey B.A."/>
        </authorList>
    </citation>
    <scope>NUCLEOTIDE SEQUENCE [LARGE SCALE GENOMIC DNA]</scope>
    <source>
        <strain evidence="15 16">GH-76</strain>
    </source>
</reference>
<evidence type="ECO:0000256" key="13">
    <source>
        <dbReference type="SAM" id="MobiDB-lite"/>
    </source>
</evidence>
<dbReference type="SUPFAM" id="SSF53597">
    <property type="entry name" value="Dihydrofolate reductase-like"/>
    <property type="match status" value="1"/>
</dbReference>
<dbReference type="Proteomes" id="UP001465976">
    <property type="component" value="Unassembled WGS sequence"/>
</dbReference>
<evidence type="ECO:0000256" key="3">
    <source>
        <dbReference type="ARBA" id="ARBA00009723"/>
    </source>
</evidence>
<dbReference type="EC" id="1.1.1.302" evidence="4"/>
<evidence type="ECO:0000256" key="12">
    <source>
        <dbReference type="ARBA" id="ARBA00049020"/>
    </source>
</evidence>
<dbReference type="InterPro" id="IPR024072">
    <property type="entry name" value="DHFR-like_dom_sf"/>
</dbReference>
<comment type="catalytic activity">
    <reaction evidence="12">
        <text>2,5-diamino-6-(1-D-ribitylamino)pyrimidin-4(3H)-one 5'-phosphate + NADP(+) = 2,5-diamino-6-(1-D-ribosylamino)pyrimidin-4(3H)-one 5'-phosphate + NADPH + H(+)</text>
        <dbReference type="Rhea" id="RHEA:27278"/>
        <dbReference type="ChEBI" id="CHEBI:15378"/>
        <dbReference type="ChEBI" id="CHEBI:57783"/>
        <dbReference type="ChEBI" id="CHEBI:58349"/>
        <dbReference type="ChEBI" id="CHEBI:58890"/>
        <dbReference type="ChEBI" id="CHEBI:59545"/>
        <dbReference type="EC" id="1.1.1.302"/>
    </reaction>
</comment>
<proteinExistence type="inferred from homology"/>
<keyword evidence="16" id="KW-1185">Reference proteome</keyword>
<sequence length="89" mass="9675">MAFPQPSPPPFLTSLLSKHNDETSLPSSRPRVTLTFAQSIDSKIAGVNGKQLILSGKESMIMTHWMRTMHDAILIGIGTASNDNPQLNS</sequence>
<evidence type="ECO:0000256" key="2">
    <source>
        <dbReference type="ARBA" id="ARBA00005104"/>
    </source>
</evidence>
<dbReference type="Gene3D" id="3.40.430.10">
    <property type="entry name" value="Dihydrofolate Reductase, subunit A"/>
    <property type="match status" value="1"/>
</dbReference>
<evidence type="ECO:0000256" key="10">
    <source>
        <dbReference type="ARBA" id="ARBA00031630"/>
    </source>
</evidence>
<feature type="domain" description="Bacterial bifunctional deaminase-reductase C-terminal" evidence="14">
    <location>
        <begin position="30"/>
        <end position="88"/>
    </location>
</feature>
<dbReference type="GO" id="GO:0016491">
    <property type="term" value="F:oxidoreductase activity"/>
    <property type="evidence" value="ECO:0007669"/>
    <property type="project" value="UniProtKB-KW"/>
</dbReference>
<organism evidence="15 16">
    <name type="scientific">Marasmius crinis-equi</name>
    <dbReference type="NCBI Taxonomy" id="585013"/>
    <lineage>
        <taxon>Eukaryota</taxon>
        <taxon>Fungi</taxon>
        <taxon>Dikarya</taxon>
        <taxon>Basidiomycota</taxon>
        <taxon>Agaricomycotina</taxon>
        <taxon>Agaricomycetes</taxon>
        <taxon>Agaricomycetidae</taxon>
        <taxon>Agaricales</taxon>
        <taxon>Marasmiineae</taxon>
        <taxon>Marasmiaceae</taxon>
        <taxon>Marasmius</taxon>
    </lineage>
</organism>
<keyword evidence="7" id="KW-0521">NADP</keyword>